<proteinExistence type="predicted"/>
<evidence type="ECO:0000313" key="3">
    <source>
        <dbReference type="Proteomes" id="UP001596047"/>
    </source>
</evidence>
<name>A0ABW0W241_9BACL</name>
<gene>
    <name evidence="2" type="ORF">ACFPYJ_18695</name>
</gene>
<dbReference type="InterPro" id="IPR013813">
    <property type="entry name" value="Endoribo_LPSP/chorism_mut-like"/>
</dbReference>
<evidence type="ECO:0000259" key="1">
    <source>
        <dbReference type="Pfam" id="PF14588"/>
    </source>
</evidence>
<accession>A0ABW0W241</accession>
<evidence type="ECO:0000313" key="2">
    <source>
        <dbReference type="EMBL" id="MFC5651099.1"/>
    </source>
</evidence>
<dbReference type="Gene3D" id="3.30.1330.40">
    <property type="entry name" value="RutC-like"/>
    <property type="match status" value="1"/>
</dbReference>
<protein>
    <submittedName>
        <fullName evidence="2">RidA family protein</fullName>
    </submittedName>
</protein>
<dbReference type="InterPro" id="IPR035959">
    <property type="entry name" value="RutC-like_sf"/>
</dbReference>
<sequence>MNRAKLDQIKQELGWKPNHPSKESLPYIGVRLNGDNAYISGNIAFSDGEVRYKGRIGKDLSIEDAKKSAALSMINCLDSFDKAYGLENLDKVLKVTGYLCCTEDVIEQPQIMNAASEVLTAVFGEDGLHARAALGIHTLPLGASVEVELVVKVILPSVSPLAAECSEN</sequence>
<dbReference type="CDD" id="cd02199">
    <property type="entry name" value="YjgF_YER057c_UK114_like_1"/>
    <property type="match status" value="1"/>
</dbReference>
<keyword evidence="3" id="KW-1185">Reference proteome</keyword>
<dbReference type="Pfam" id="PF14588">
    <property type="entry name" value="YjgF_endoribonc"/>
    <property type="match status" value="1"/>
</dbReference>
<organism evidence="2 3">
    <name type="scientific">Paenibacillus solisilvae</name>
    <dbReference type="NCBI Taxonomy" id="2486751"/>
    <lineage>
        <taxon>Bacteria</taxon>
        <taxon>Bacillati</taxon>
        <taxon>Bacillota</taxon>
        <taxon>Bacilli</taxon>
        <taxon>Bacillales</taxon>
        <taxon>Paenibacillaceae</taxon>
        <taxon>Paenibacillus</taxon>
    </lineage>
</organism>
<dbReference type="RefSeq" id="WP_379189694.1">
    <property type="nucleotide sequence ID" value="NZ_JBHSOW010000068.1"/>
</dbReference>
<dbReference type="PANTHER" id="PTHR43760">
    <property type="entry name" value="ENDORIBONUCLEASE-RELATED"/>
    <property type="match status" value="1"/>
</dbReference>
<comment type="caution">
    <text evidence="2">The sequence shown here is derived from an EMBL/GenBank/DDBJ whole genome shotgun (WGS) entry which is preliminary data.</text>
</comment>
<dbReference type="EMBL" id="JBHSOW010000068">
    <property type="protein sequence ID" value="MFC5651099.1"/>
    <property type="molecule type" value="Genomic_DNA"/>
</dbReference>
<dbReference type="PANTHER" id="PTHR43760:SF1">
    <property type="entry name" value="ENDORIBONUCLEASE L-PSP_CHORISMATE MUTASE-LIKE DOMAIN-CONTAINING PROTEIN"/>
    <property type="match status" value="1"/>
</dbReference>
<reference evidence="3" key="1">
    <citation type="journal article" date="2019" name="Int. J. Syst. Evol. Microbiol.">
        <title>The Global Catalogue of Microorganisms (GCM) 10K type strain sequencing project: providing services to taxonomists for standard genome sequencing and annotation.</title>
        <authorList>
            <consortium name="The Broad Institute Genomics Platform"/>
            <consortium name="The Broad Institute Genome Sequencing Center for Infectious Disease"/>
            <person name="Wu L."/>
            <person name="Ma J."/>
        </authorList>
    </citation>
    <scope>NUCLEOTIDE SEQUENCE [LARGE SCALE GENOMIC DNA]</scope>
    <source>
        <strain evidence="3">CGMCC 1.3240</strain>
    </source>
</reference>
<feature type="domain" description="Endoribonuclease L-PSP/chorismate mutase-like" evidence="1">
    <location>
        <begin position="32"/>
        <end position="148"/>
    </location>
</feature>
<dbReference type="Proteomes" id="UP001596047">
    <property type="component" value="Unassembled WGS sequence"/>
</dbReference>
<dbReference type="SUPFAM" id="SSF55298">
    <property type="entry name" value="YjgF-like"/>
    <property type="match status" value="1"/>
</dbReference>